<evidence type="ECO:0000313" key="7">
    <source>
        <dbReference type="EMBL" id="CAF3841857.1"/>
    </source>
</evidence>
<evidence type="ECO:0000313" key="8">
    <source>
        <dbReference type="Proteomes" id="UP000663891"/>
    </source>
</evidence>
<keyword evidence="5" id="KW-0472">Membrane</keyword>
<protein>
    <recommendedName>
        <fullName evidence="9">NHL repeat containing protein</fullName>
    </recommendedName>
</protein>
<reference evidence="6" key="1">
    <citation type="submission" date="2021-02" db="EMBL/GenBank/DDBJ databases">
        <authorList>
            <person name="Nowell W R."/>
        </authorList>
    </citation>
    <scope>NUCLEOTIDE SEQUENCE</scope>
</reference>
<feature type="repeat" description="NHL" evidence="4">
    <location>
        <begin position="322"/>
        <end position="352"/>
    </location>
</feature>
<organism evidence="6 8">
    <name type="scientific">Adineta steineri</name>
    <dbReference type="NCBI Taxonomy" id="433720"/>
    <lineage>
        <taxon>Eukaryota</taxon>
        <taxon>Metazoa</taxon>
        <taxon>Spiralia</taxon>
        <taxon>Gnathifera</taxon>
        <taxon>Rotifera</taxon>
        <taxon>Eurotatoria</taxon>
        <taxon>Bdelloidea</taxon>
        <taxon>Adinetida</taxon>
        <taxon>Adinetidae</taxon>
        <taxon>Adineta</taxon>
    </lineage>
</organism>
<dbReference type="PROSITE" id="PS51125">
    <property type="entry name" value="NHL"/>
    <property type="match status" value="1"/>
</dbReference>
<keyword evidence="1" id="KW-0732">Signal</keyword>
<evidence type="ECO:0000256" key="3">
    <source>
        <dbReference type="ARBA" id="ARBA00023180"/>
    </source>
</evidence>
<evidence type="ECO:0000313" key="6">
    <source>
        <dbReference type="EMBL" id="CAF1015555.1"/>
    </source>
</evidence>
<keyword evidence="3" id="KW-0325">Glycoprotein</keyword>
<keyword evidence="5" id="KW-1133">Transmembrane helix</keyword>
<accession>A0A814HWK0</accession>
<evidence type="ECO:0000256" key="2">
    <source>
        <dbReference type="ARBA" id="ARBA00022737"/>
    </source>
</evidence>
<proteinExistence type="predicted"/>
<evidence type="ECO:0000256" key="1">
    <source>
        <dbReference type="ARBA" id="ARBA00022729"/>
    </source>
</evidence>
<dbReference type="InterPro" id="IPR011042">
    <property type="entry name" value="6-blade_b-propeller_TolB-like"/>
</dbReference>
<dbReference type="Gene3D" id="2.40.10.500">
    <property type="match status" value="1"/>
</dbReference>
<dbReference type="SUPFAM" id="SSF101898">
    <property type="entry name" value="NHL repeat"/>
    <property type="match status" value="1"/>
</dbReference>
<keyword evidence="2" id="KW-0677">Repeat</keyword>
<dbReference type="Proteomes" id="UP000663891">
    <property type="component" value="Unassembled WGS sequence"/>
</dbReference>
<dbReference type="EMBL" id="CAJNON010000134">
    <property type="protein sequence ID" value="CAF1015555.1"/>
    <property type="molecule type" value="Genomic_DNA"/>
</dbReference>
<evidence type="ECO:0008006" key="9">
    <source>
        <dbReference type="Google" id="ProtNLM"/>
    </source>
</evidence>
<evidence type="ECO:0000256" key="5">
    <source>
        <dbReference type="SAM" id="Phobius"/>
    </source>
</evidence>
<comment type="caution">
    <text evidence="6">The sequence shown here is derived from an EMBL/GenBank/DDBJ whole genome shotgun (WGS) entry which is preliminary data.</text>
</comment>
<evidence type="ECO:0000256" key="4">
    <source>
        <dbReference type="PROSITE-ProRule" id="PRU00504"/>
    </source>
</evidence>
<sequence length="410" mass="45628">MAKLDDISKIEIANEVHSPAPAQNINKNTVNQWKISCEHIRYKRCILVLVCIILITIIITVPTVLVHKKKMKTNNIIATTTAATISTTTTVATKTGTTVTARIVTTTKALSHNIITDNTKWTQNGITIFYQSYIDEFDVEFSHMDIDDDNEIIYITEQNKARIIGLKLSQTNLSTVISGDGTHQLLEPTDIIVDEKTDSFFICQPWNRGIARWPRHNTANIDIIIPNVFCGGLVMDDKGYLYVSDWNEHEVRQWEIGANNRSTRVAGGNGKGHHPGQLDMPMFLFVDMNYSVYVVDQNNHRVMKWMKNATTGIIVAGGNGAGANLTQLSGPGGVVVDYLGNVYVADTGNHRVIRWINGAKEGSVVIGGNGQGNETNQLWSPSDLLFDKHGNLYVFDSTNHRLQKFEIESN</sequence>
<gene>
    <name evidence="7" type="ORF">OKA104_LOCUS20952</name>
    <name evidence="6" type="ORF">VCS650_LOCUS15506</name>
</gene>
<dbReference type="PANTHER" id="PTHR10680">
    <property type="entry name" value="PEPTIDYL-GLYCINE ALPHA-AMIDATING MONOOXYGENASE"/>
    <property type="match status" value="1"/>
</dbReference>
<dbReference type="Pfam" id="PF01436">
    <property type="entry name" value="NHL"/>
    <property type="match status" value="2"/>
</dbReference>
<dbReference type="AlphaFoldDB" id="A0A814HWK0"/>
<dbReference type="InterPro" id="IPR001258">
    <property type="entry name" value="NHL_repeat"/>
</dbReference>
<dbReference type="CDD" id="cd05819">
    <property type="entry name" value="NHL"/>
    <property type="match status" value="1"/>
</dbReference>
<name>A0A814HWK0_9BILA</name>
<dbReference type="EMBL" id="CAJOAY010001429">
    <property type="protein sequence ID" value="CAF3841857.1"/>
    <property type="molecule type" value="Genomic_DNA"/>
</dbReference>
<dbReference type="Gene3D" id="2.120.10.30">
    <property type="entry name" value="TolB, C-terminal domain"/>
    <property type="match status" value="1"/>
</dbReference>
<dbReference type="PANTHER" id="PTHR10680:SF14">
    <property type="entry name" value="PEPTIDYL-GLYCINE ALPHA-AMIDATING MONOOXYGENASE"/>
    <property type="match status" value="1"/>
</dbReference>
<keyword evidence="5" id="KW-0812">Transmembrane</keyword>
<feature type="transmembrane region" description="Helical" evidence="5">
    <location>
        <begin position="45"/>
        <end position="65"/>
    </location>
</feature>
<dbReference type="OrthoDB" id="27136at2759"/>
<dbReference type="Proteomes" id="UP000663881">
    <property type="component" value="Unassembled WGS sequence"/>
</dbReference>